<comment type="pathway">
    <text evidence="2 9">Amino-acid biosynthesis; L-tryptophan biosynthesis; L-tryptophan from chorismate: step 5/5.</text>
</comment>
<comment type="subunit">
    <text evidence="3 9">Tetramer of two alpha and two beta chains.</text>
</comment>
<dbReference type="PROSITE" id="PS00167">
    <property type="entry name" value="TRP_SYNTHASE_ALPHA"/>
    <property type="match status" value="1"/>
</dbReference>
<dbReference type="PANTHER" id="PTHR43406">
    <property type="entry name" value="TRYPTOPHAN SYNTHASE, ALPHA CHAIN"/>
    <property type="match status" value="1"/>
</dbReference>
<proteinExistence type="inferred from homology"/>
<keyword evidence="7 9" id="KW-0456">Lyase</keyword>
<dbReference type="NCBIfam" id="TIGR00262">
    <property type="entry name" value="trpA"/>
    <property type="match status" value="1"/>
</dbReference>
<evidence type="ECO:0000256" key="2">
    <source>
        <dbReference type="ARBA" id="ARBA00004733"/>
    </source>
</evidence>
<feature type="active site" description="Proton acceptor" evidence="9">
    <location>
        <position position="44"/>
    </location>
</feature>
<evidence type="ECO:0000256" key="4">
    <source>
        <dbReference type="ARBA" id="ARBA00022605"/>
    </source>
</evidence>
<dbReference type="InterPro" id="IPR018204">
    <property type="entry name" value="Trp_synthase_alpha_AS"/>
</dbReference>
<dbReference type="STRING" id="1413211.U473_08220"/>
<accession>A0A135L4Q9</accession>
<evidence type="ECO:0000313" key="12">
    <source>
        <dbReference type="Proteomes" id="UP000070352"/>
    </source>
</evidence>
<keyword evidence="12" id="KW-1185">Reference proteome</keyword>
<dbReference type="AlphaFoldDB" id="A0A135L4Q9"/>
<dbReference type="Gene3D" id="3.20.20.70">
    <property type="entry name" value="Aldolase class I"/>
    <property type="match status" value="1"/>
</dbReference>
<evidence type="ECO:0000256" key="1">
    <source>
        <dbReference type="ARBA" id="ARBA00003365"/>
    </source>
</evidence>
<dbReference type="EC" id="4.2.1.20" evidence="9"/>
<evidence type="ECO:0000256" key="9">
    <source>
        <dbReference type="HAMAP-Rule" id="MF_00131"/>
    </source>
</evidence>
<reference evidence="11 12" key="1">
    <citation type="submission" date="2016-02" db="EMBL/GenBank/DDBJ databases">
        <title>Draft Genome for Tepidibacillus decaturensis nov. sp. Strain Z9, an Anaerobic, Moderately Thermophilic and Heterotrophic Bacterium from Deep Subsurface of the Illinois Basin, USA.</title>
        <authorList>
            <person name="Dong Y."/>
            <person name="Chang J.Y."/>
            <person name="Sanford R."/>
            <person name="Fouke B.W."/>
        </authorList>
    </citation>
    <scope>NUCLEOTIDE SEQUENCE [LARGE SCALE GENOMIC DNA]</scope>
    <source>
        <strain evidence="11 12">Z9</strain>
    </source>
</reference>
<evidence type="ECO:0000256" key="7">
    <source>
        <dbReference type="ARBA" id="ARBA00023239"/>
    </source>
</evidence>
<dbReference type="UniPathway" id="UPA00035">
    <property type="reaction ID" value="UER00044"/>
</dbReference>
<dbReference type="OrthoDB" id="9804578at2"/>
<dbReference type="GO" id="GO:0005829">
    <property type="term" value="C:cytosol"/>
    <property type="evidence" value="ECO:0007669"/>
    <property type="project" value="TreeGrafter"/>
</dbReference>
<keyword evidence="5 9" id="KW-0822">Tryptophan biosynthesis</keyword>
<dbReference type="FunFam" id="3.20.20.70:FF:000037">
    <property type="entry name" value="Tryptophan synthase alpha chain"/>
    <property type="match status" value="1"/>
</dbReference>
<dbReference type="PANTHER" id="PTHR43406:SF1">
    <property type="entry name" value="TRYPTOPHAN SYNTHASE ALPHA CHAIN, CHLOROPLASTIC"/>
    <property type="match status" value="1"/>
</dbReference>
<comment type="function">
    <text evidence="1 9">The alpha subunit is responsible for the aldol cleavage of indoleglycerol phosphate to indole and glyceraldehyde 3-phosphate.</text>
</comment>
<evidence type="ECO:0000313" key="11">
    <source>
        <dbReference type="EMBL" id="KXG43995.1"/>
    </source>
</evidence>
<comment type="similarity">
    <text evidence="9 10">Belongs to the TrpA family.</text>
</comment>
<dbReference type="InterPro" id="IPR002028">
    <property type="entry name" value="Trp_synthase_suA"/>
</dbReference>
<comment type="caution">
    <text evidence="11">The sequence shown here is derived from an EMBL/GenBank/DDBJ whole genome shotgun (WGS) entry which is preliminary data.</text>
</comment>
<feature type="active site" description="Proton acceptor" evidence="9">
    <location>
        <position position="33"/>
    </location>
</feature>
<dbReference type="SUPFAM" id="SSF51366">
    <property type="entry name" value="Ribulose-phoshate binding barrel"/>
    <property type="match status" value="1"/>
</dbReference>
<sequence length="263" mass="29474">MKFIPFITAGFPTESLFKKILFLLQEEGAEMIEIGVPYSDPLADGPVIQQSSLRAIDQGMNLERTLELVSEVRKEGLQVPLVLFTYYNPLLQMGLDRLARRLSESGFNGILVPDLPLEENGALKEALQPYKIPIISLIAPTSKGRIRQIAEQAEGFIYIVSSLGVTGERSTFHQEIATLINEVKNVAKVPIVLGFGIKEKSQLEPLAENLDGFVIGSALIRAITEIEQRLLTRENILQDEAISKQFEKQLIEELRLYLREVLQ</sequence>
<evidence type="ECO:0000256" key="10">
    <source>
        <dbReference type="RuleBase" id="RU003662"/>
    </source>
</evidence>
<name>A0A135L4Q9_9BACI</name>
<dbReference type="InterPro" id="IPR013785">
    <property type="entry name" value="Aldolase_TIM"/>
</dbReference>
<dbReference type="Pfam" id="PF00290">
    <property type="entry name" value="Trp_syntA"/>
    <property type="match status" value="1"/>
</dbReference>
<dbReference type="InterPro" id="IPR011060">
    <property type="entry name" value="RibuloseP-bd_barrel"/>
</dbReference>
<evidence type="ECO:0000256" key="6">
    <source>
        <dbReference type="ARBA" id="ARBA00023141"/>
    </source>
</evidence>
<gene>
    <name evidence="9" type="primary">trpA</name>
    <name evidence="11" type="ORF">U473_08220</name>
</gene>
<dbReference type="HAMAP" id="MF_00131">
    <property type="entry name" value="Trp_synth_alpha"/>
    <property type="match status" value="1"/>
</dbReference>
<evidence type="ECO:0000256" key="8">
    <source>
        <dbReference type="ARBA" id="ARBA00049047"/>
    </source>
</evidence>
<organism evidence="11 12">
    <name type="scientific">Tepidibacillus decaturensis</name>
    <dbReference type="NCBI Taxonomy" id="1413211"/>
    <lineage>
        <taxon>Bacteria</taxon>
        <taxon>Bacillati</taxon>
        <taxon>Bacillota</taxon>
        <taxon>Bacilli</taxon>
        <taxon>Bacillales</taxon>
        <taxon>Bacillaceae</taxon>
        <taxon>Tepidibacillus</taxon>
    </lineage>
</organism>
<evidence type="ECO:0000256" key="5">
    <source>
        <dbReference type="ARBA" id="ARBA00022822"/>
    </source>
</evidence>
<dbReference type="Proteomes" id="UP000070352">
    <property type="component" value="Unassembled WGS sequence"/>
</dbReference>
<keyword evidence="4 9" id="KW-0028">Amino-acid biosynthesis</keyword>
<dbReference type="CDD" id="cd04724">
    <property type="entry name" value="Tryptophan_synthase_alpha"/>
    <property type="match status" value="1"/>
</dbReference>
<protein>
    <recommendedName>
        <fullName evidence="9">Tryptophan synthase alpha chain</fullName>
        <ecNumber evidence="9">4.2.1.20</ecNumber>
    </recommendedName>
</protein>
<dbReference type="GO" id="GO:0004834">
    <property type="term" value="F:tryptophan synthase activity"/>
    <property type="evidence" value="ECO:0007669"/>
    <property type="project" value="UniProtKB-UniRule"/>
</dbReference>
<evidence type="ECO:0000256" key="3">
    <source>
        <dbReference type="ARBA" id="ARBA00011270"/>
    </source>
</evidence>
<dbReference type="RefSeq" id="WP_068725180.1">
    <property type="nucleotide sequence ID" value="NZ_LSKU01000001.1"/>
</dbReference>
<keyword evidence="6 9" id="KW-0057">Aromatic amino acid biosynthesis</keyword>
<dbReference type="EMBL" id="LSKU01000001">
    <property type="protein sequence ID" value="KXG43995.1"/>
    <property type="molecule type" value="Genomic_DNA"/>
</dbReference>
<comment type="catalytic activity">
    <reaction evidence="8 9">
        <text>(1S,2R)-1-C-(indol-3-yl)glycerol 3-phosphate + L-serine = D-glyceraldehyde 3-phosphate + L-tryptophan + H2O</text>
        <dbReference type="Rhea" id="RHEA:10532"/>
        <dbReference type="ChEBI" id="CHEBI:15377"/>
        <dbReference type="ChEBI" id="CHEBI:33384"/>
        <dbReference type="ChEBI" id="CHEBI:57912"/>
        <dbReference type="ChEBI" id="CHEBI:58866"/>
        <dbReference type="ChEBI" id="CHEBI:59776"/>
        <dbReference type="EC" id="4.2.1.20"/>
    </reaction>
</comment>